<dbReference type="GO" id="GO:0016491">
    <property type="term" value="F:oxidoreductase activity"/>
    <property type="evidence" value="ECO:0007669"/>
    <property type="project" value="UniProtKB-KW"/>
</dbReference>
<proteinExistence type="inferred from homology"/>
<dbReference type="STRING" id="930129.SAMN05216352_102403"/>
<dbReference type="Proteomes" id="UP000199017">
    <property type="component" value="Unassembled WGS sequence"/>
</dbReference>
<keyword evidence="2" id="KW-0560">Oxidoreductase</keyword>
<dbReference type="RefSeq" id="WP_091581750.1">
    <property type="nucleotide sequence ID" value="NZ_FNDU01000002.1"/>
</dbReference>
<protein>
    <submittedName>
        <fullName evidence="3">3-oxoacyl-[acyl-carrier protein] reductase</fullName>
    </submittedName>
</protein>
<dbReference type="PANTHER" id="PTHR42879:SF2">
    <property type="entry name" value="3-OXOACYL-[ACYL-CARRIER-PROTEIN] REDUCTASE FABG"/>
    <property type="match status" value="1"/>
</dbReference>
<dbReference type="SUPFAM" id="SSF51735">
    <property type="entry name" value="NAD(P)-binding Rossmann-fold domains"/>
    <property type="match status" value="1"/>
</dbReference>
<dbReference type="InterPro" id="IPR050259">
    <property type="entry name" value="SDR"/>
</dbReference>
<dbReference type="FunFam" id="3.40.50.720:FF:000173">
    <property type="entry name" value="3-oxoacyl-[acyl-carrier protein] reductase"/>
    <property type="match status" value="1"/>
</dbReference>
<dbReference type="CDD" id="cd05233">
    <property type="entry name" value="SDR_c"/>
    <property type="match status" value="1"/>
</dbReference>
<dbReference type="InterPro" id="IPR036291">
    <property type="entry name" value="NAD(P)-bd_dom_sf"/>
</dbReference>
<dbReference type="EMBL" id="FNDU01000002">
    <property type="protein sequence ID" value="SDH74005.1"/>
    <property type="molecule type" value="Genomic_DNA"/>
</dbReference>
<evidence type="ECO:0000313" key="4">
    <source>
        <dbReference type="Proteomes" id="UP000199017"/>
    </source>
</evidence>
<dbReference type="PRINTS" id="PR00080">
    <property type="entry name" value="SDRFAMILY"/>
</dbReference>
<evidence type="ECO:0000256" key="2">
    <source>
        <dbReference type="ARBA" id="ARBA00023002"/>
    </source>
</evidence>
<sequence>MRHALVTAGTKGLGKKVSERFLHKGYSITVSYRNDLAAMKKMKEEWLDAEDRIQFVQADVTKPEDIKKLTAKAHSTFGRIDILVNNAGPYIFERKKLMDYTANEWNEMVNGNLSSMFYLFQEVIPLMRAQQFGRIVTYGFQGAQEAPAWIYRSAYAAAKTGLVSLTKTVSIEEAEHGITVNMVCPGVITEDYKESSIQAAKTVRDKNTPVGRPAAGEDIARTITFLCEEDSDMITGSVIEVTGGVDVLHKRR</sequence>
<reference evidence="3 4" key="1">
    <citation type="submission" date="2016-10" db="EMBL/GenBank/DDBJ databases">
        <authorList>
            <person name="de Groot N.N."/>
        </authorList>
    </citation>
    <scope>NUCLEOTIDE SEQUENCE [LARGE SCALE GENOMIC DNA]</scope>
    <source>
        <strain evidence="4">P4B,CCM 7963,CECT 7998,DSM 25260,IBRC-M 10614,KCTC 13821</strain>
    </source>
</reference>
<evidence type="ECO:0000256" key="1">
    <source>
        <dbReference type="ARBA" id="ARBA00006484"/>
    </source>
</evidence>
<organism evidence="3 4">
    <name type="scientific">Alteribacillus bidgolensis</name>
    <dbReference type="NCBI Taxonomy" id="930129"/>
    <lineage>
        <taxon>Bacteria</taxon>
        <taxon>Bacillati</taxon>
        <taxon>Bacillota</taxon>
        <taxon>Bacilli</taxon>
        <taxon>Bacillales</taxon>
        <taxon>Bacillaceae</taxon>
        <taxon>Alteribacillus</taxon>
    </lineage>
</organism>
<gene>
    <name evidence="3" type="ORF">SAMN05216352_102403</name>
</gene>
<comment type="similarity">
    <text evidence="1">Belongs to the short-chain dehydrogenases/reductases (SDR) family.</text>
</comment>
<name>A0A1G8EVY0_9BACI</name>
<accession>A0A1G8EVY0</accession>
<evidence type="ECO:0000313" key="3">
    <source>
        <dbReference type="EMBL" id="SDH74005.1"/>
    </source>
</evidence>
<keyword evidence="4" id="KW-1185">Reference proteome</keyword>
<dbReference type="PANTHER" id="PTHR42879">
    <property type="entry name" value="3-OXOACYL-(ACYL-CARRIER-PROTEIN) REDUCTASE"/>
    <property type="match status" value="1"/>
</dbReference>
<dbReference type="AlphaFoldDB" id="A0A1G8EVY0"/>
<dbReference type="PRINTS" id="PR00081">
    <property type="entry name" value="GDHRDH"/>
</dbReference>
<dbReference type="OrthoDB" id="9803333at2"/>
<dbReference type="InterPro" id="IPR002347">
    <property type="entry name" value="SDR_fam"/>
</dbReference>
<dbReference type="Pfam" id="PF13561">
    <property type="entry name" value="adh_short_C2"/>
    <property type="match status" value="1"/>
</dbReference>
<dbReference type="Gene3D" id="3.40.50.720">
    <property type="entry name" value="NAD(P)-binding Rossmann-like Domain"/>
    <property type="match status" value="1"/>
</dbReference>